<gene>
    <name evidence="4" type="ORF">SAMN05216241_11132</name>
</gene>
<dbReference type="CDD" id="cd06422">
    <property type="entry name" value="NTP_transferase_like_1"/>
    <property type="match status" value="1"/>
</dbReference>
<proteinExistence type="predicted"/>
<dbReference type="AlphaFoldDB" id="A0A1G7U0S8"/>
<dbReference type="InterPro" id="IPR005835">
    <property type="entry name" value="NTP_transferase_dom"/>
</dbReference>
<accession>A0A1G7U0S8</accession>
<reference evidence="4 5" key="1">
    <citation type="submission" date="2016-10" db="EMBL/GenBank/DDBJ databases">
        <authorList>
            <person name="de Groot N.N."/>
        </authorList>
    </citation>
    <scope>NUCLEOTIDE SEQUENCE [LARGE SCALE GENOMIC DNA]</scope>
    <source>
        <strain evidence="4 5">DSM 25584</strain>
    </source>
</reference>
<organism evidence="4 5">
    <name type="scientific">Limimonas halophila</name>
    <dbReference type="NCBI Taxonomy" id="1082479"/>
    <lineage>
        <taxon>Bacteria</taxon>
        <taxon>Pseudomonadati</taxon>
        <taxon>Pseudomonadota</taxon>
        <taxon>Alphaproteobacteria</taxon>
        <taxon>Rhodospirillales</taxon>
        <taxon>Rhodovibrionaceae</taxon>
        <taxon>Limimonas</taxon>
    </lineage>
</organism>
<dbReference type="RefSeq" id="WP_090021378.1">
    <property type="nucleotide sequence ID" value="NZ_FNCE01000011.1"/>
</dbReference>
<dbReference type="PANTHER" id="PTHR43584:SF8">
    <property type="entry name" value="N-ACETYLMURAMATE ALPHA-1-PHOSPHATE URIDYLYLTRANSFERASE"/>
    <property type="match status" value="1"/>
</dbReference>
<dbReference type="GO" id="GO:0016779">
    <property type="term" value="F:nucleotidyltransferase activity"/>
    <property type="evidence" value="ECO:0007669"/>
    <property type="project" value="UniProtKB-KW"/>
</dbReference>
<dbReference type="Proteomes" id="UP000199415">
    <property type="component" value="Unassembled WGS sequence"/>
</dbReference>
<dbReference type="OrthoDB" id="9788272at2"/>
<protein>
    <submittedName>
        <fullName evidence="4">MurNAc alpha-1-phosphate uridylyltransferase</fullName>
    </submittedName>
</protein>
<dbReference type="SUPFAM" id="SSF53448">
    <property type="entry name" value="Nucleotide-diphospho-sugar transferases"/>
    <property type="match status" value="1"/>
</dbReference>
<dbReference type="EMBL" id="FNCE01000011">
    <property type="protein sequence ID" value="SDG41126.1"/>
    <property type="molecule type" value="Genomic_DNA"/>
</dbReference>
<dbReference type="PANTHER" id="PTHR43584">
    <property type="entry name" value="NUCLEOTIDYL TRANSFERASE"/>
    <property type="match status" value="1"/>
</dbReference>
<dbReference type="STRING" id="1082479.SAMN05216241_11132"/>
<keyword evidence="2 4" id="KW-0548">Nucleotidyltransferase</keyword>
<sequence>MKPTTAMVLAAGHGTRMRPLTADTPKPLLPVLGTPLIDWTLDRLAAAGIERVVVNAHHLADLLEQHVSARTRPAITVVREPELLDTGGALVNARAQFGDEPFYVVNGDVLWLDGVTPALTRLANAWKDSHTDAVLLTAPTARAYGYHGAGDLHLDFVGHVAWRHETEVAPFAYAGVQLLHPRLLDGLAAKPFPITDVLRASDRVYGVPHDGLWFHIGTPDDLKRAEAELIDLGFHAPEAA</sequence>
<dbReference type="Gene3D" id="3.90.550.10">
    <property type="entry name" value="Spore Coat Polysaccharide Biosynthesis Protein SpsA, Chain A"/>
    <property type="match status" value="1"/>
</dbReference>
<feature type="domain" description="Nucleotidyl transferase" evidence="3">
    <location>
        <begin position="6"/>
        <end position="146"/>
    </location>
</feature>
<evidence type="ECO:0000313" key="5">
    <source>
        <dbReference type="Proteomes" id="UP000199415"/>
    </source>
</evidence>
<dbReference type="InterPro" id="IPR029044">
    <property type="entry name" value="Nucleotide-diphossugar_trans"/>
</dbReference>
<keyword evidence="1 4" id="KW-0808">Transferase</keyword>
<name>A0A1G7U0S8_9PROT</name>
<dbReference type="Pfam" id="PF00483">
    <property type="entry name" value="NTP_transferase"/>
    <property type="match status" value="1"/>
</dbReference>
<keyword evidence="5" id="KW-1185">Reference proteome</keyword>
<evidence type="ECO:0000313" key="4">
    <source>
        <dbReference type="EMBL" id="SDG41126.1"/>
    </source>
</evidence>
<evidence type="ECO:0000256" key="1">
    <source>
        <dbReference type="ARBA" id="ARBA00022679"/>
    </source>
</evidence>
<dbReference type="InterPro" id="IPR050065">
    <property type="entry name" value="GlmU-like"/>
</dbReference>
<evidence type="ECO:0000259" key="3">
    <source>
        <dbReference type="Pfam" id="PF00483"/>
    </source>
</evidence>
<evidence type="ECO:0000256" key="2">
    <source>
        <dbReference type="ARBA" id="ARBA00022695"/>
    </source>
</evidence>